<accession>A0ABU3P4J4</accession>
<dbReference type="InterPro" id="IPR011051">
    <property type="entry name" value="RmlC_Cupin_sf"/>
</dbReference>
<reference evidence="3 4" key="1">
    <citation type="submission" date="2023-07" db="EMBL/GenBank/DDBJ databases">
        <title>The novel representative of Negativicutes class, Anaeroselena agilis gen. nov. sp. nov.</title>
        <authorList>
            <person name="Prokofeva M.I."/>
            <person name="Elcheninov A.G."/>
            <person name="Klyukina A."/>
            <person name="Kublanov I.V."/>
            <person name="Frolov E.N."/>
            <person name="Podosokorskaya O.A."/>
        </authorList>
    </citation>
    <scope>NUCLEOTIDE SEQUENCE [LARGE SCALE GENOMIC DNA]</scope>
    <source>
        <strain evidence="3 4">4137-cl</strain>
    </source>
</reference>
<dbReference type="InterPro" id="IPR052538">
    <property type="entry name" value="Flavonoid_dioxygenase-like"/>
</dbReference>
<name>A0ABU3P4J4_9FIRM</name>
<organism evidence="3 4">
    <name type="scientific">Anaeroselena agilis</name>
    <dbReference type="NCBI Taxonomy" id="3063788"/>
    <lineage>
        <taxon>Bacteria</taxon>
        <taxon>Bacillati</taxon>
        <taxon>Bacillota</taxon>
        <taxon>Negativicutes</taxon>
        <taxon>Acetonemataceae</taxon>
        <taxon>Anaeroselena</taxon>
    </lineage>
</organism>
<feature type="domain" description="Cupin type-2" evidence="2">
    <location>
        <begin position="83"/>
        <end position="142"/>
    </location>
</feature>
<dbReference type="EMBL" id="JAUOZS010000001">
    <property type="protein sequence ID" value="MDT8903928.1"/>
    <property type="molecule type" value="Genomic_DNA"/>
</dbReference>
<proteinExistence type="predicted"/>
<sequence>MKKGLILTLACMLLIAGSALAAPGPVVGDAKLLDTSFDKGVVISLDAFFAEHPLKAGDATRGDTVFKSPRVEVVLVTNRGPLIDLHYHATCEETVFVYKGQGEMFIDGKWTPVKTGDLHVNPRGAIHATRVTGDEDMNVVCFFTAPQASGNDKAFIPNPGKYEGTGIGAPTLLDTQFTKNFVLNLDQFYAEHPLKPGEATRGDTVFKSPRAEIVLVTNHGPLIGRHYHSSAEEIVYIHKGQGEMYIGGEWVPVKGGDLHINPRGIYHSTRVTGEDLNVFCIFAPPQAGGNDKTFLDK</sequence>
<evidence type="ECO:0000259" key="2">
    <source>
        <dbReference type="Pfam" id="PF07883"/>
    </source>
</evidence>
<feature type="domain" description="Cupin type-2" evidence="2">
    <location>
        <begin position="222"/>
        <end position="281"/>
    </location>
</feature>
<protein>
    <submittedName>
        <fullName evidence="3">Cupin domain-containing protein</fullName>
    </submittedName>
</protein>
<evidence type="ECO:0000313" key="4">
    <source>
        <dbReference type="Proteomes" id="UP001254848"/>
    </source>
</evidence>
<keyword evidence="4" id="KW-1185">Reference proteome</keyword>
<dbReference type="InterPro" id="IPR014710">
    <property type="entry name" value="RmlC-like_jellyroll"/>
</dbReference>
<gene>
    <name evidence="3" type="ORF">Q4T40_22070</name>
</gene>
<comment type="caution">
    <text evidence="3">The sequence shown here is derived from an EMBL/GenBank/DDBJ whole genome shotgun (WGS) entry which is preliminary data.</text>
</comment>
<evidence type="ECO:0000313" key="3">
    <source>
        <dbReference type="EMBL" id="MDT8903928.1"/>
    </source>
</evidence>
<dbReference type="RefSeq" id="WP_413782368.1">
    <property type="nucleotide sequence ID" value="NZ_JAUOZS010000001.1"/>
</dbReference>
<dbReference type="Proteomes" id="UP001254848">
    <property type="component" value="Unassembled WGS sequence"/>
</dbReference>
<keyword evidence="1" id="KW-0732">Signal</keyword>
<dbReference type="PANTHER" id="PTHR43346">
    <property type="entry name" value="LIGAND BINDING DOMAIN PROTEIN, PUTATIVE (AFU_ORTHOLOGUE AFUA_6G14370)-RELATED"/>
    <property type="match status" value="1"/>
</dbReference>
<evidence type="ECO:0000256" key="1">
    <source>
        <dbReference type="SAM" id="SignalP"/>
    </source>
</evidence>
<dbReference type="Pfam" id="PF07883">
    <property type="entry name" value="Cupin_2"/>
    <property type="match status" value="2"/>
</dbReference>
<dbReference type="PANTHER" id="PTHR43346:SF1">
    <property type="entry name" value="QUERCETIN 2,3-DIOXYGENASE-RELATED"/>
    <property type="match status" value="1"/>
</dbReference>
<feature type="chain" id="PRO_5046157905" evidence="1">
    <location>
        <begin position="22"/>
        <end position="297"/>
    </location>
</feature>
<dbReference type="SUPFAM" id="SSF51182">
    <property type="entry name" value="RmlC-like cupins"/>
    <property type="match status" value="1"/>
</dbReference>
<dbReference type="InterPro" id="IPR013096">
    <property type="entry name" value="Cupin_2"/>
</dbReference>
<feature type="signal peptide" evidence="1">
    <location>
        <begin position="1"/>
        <end position="21"/>
    </location>
</feature>
<dbReference type="Gene3D" id="2.60.120.10">
    <property type="entry name" value="Jelly Rolls"/>
    <property type="match status" value="2"/>
</dbReference>